<dbReference type="RefSeq" id="WP_138282118.1">
    <property type="nucleotide sequence ID" value="NZ_BMGE01000003.1"/>
</dbReference>
<dbReference type="InterPro" id="IPR001387">
    <property type="entry name" value="Cro/C1-type_HTH"/>
</dbReference>
<dbReference type="Pfam" id="PF13443">
    <property type="entry name" value="HTH_26"/>
    <property type="match status" value="1"/>
</dbReference>
<dbReference type="PROSITE" id="PS50943">
    <property type="entry name" value="HTH_CROC1"/>
    <property type="match status" value="1"/>
</dbReference>
<evidence type="ECO:0000313" key="3">
    <source>
        <dbReference type="EMBL" id="TLU92009.1"/>
    </source>
</evidence>
<feature type="domain" description="HTH cro/C1-type" evidence="2">
    <location>
        <begin position="11"/>
        <end position="64"/>
    </location>
</feature>
<evidence type="ECO:0000313" key="4">
    <source>
        <dbReference type="Proteomes" id="UP000309788"/>
    </source>
</evidence>
<protein>
    <submittedName>
        <fullName evidence="3">Helix-turn-helix transcriptional regulator</fullName>
    </submittedName>
</protein>
<evidence type="ECO:0000256" key="1">
    <source>
        <dbReference type="SAM" id="Coils"/>
    </source>
</evidence>
<dbReference type="SMART" id="SM00530">
    <property type="entry name" value="HTH_XRE"/>
    <property type="match status" value="1"/>
</dbReference>
<sequence length="127" mass="14398">MVYDIDFGLLIKELIKKHNVSLEDVSSRIGYTQQGFGKILKKKDVNTEVLKKVCDALDVEMDYFLSKNISQKGKANIAGDGNVQYKGSNNAMNSDTNKLHILENENQHLKKQIQLLEQMVEVLRGKT</sequence>
<evidence type="ECO:0000259" key="2">
    <source>
        <dbReference type="PROSITE" id="PS50943"/>
    </source>
</evidence>
<comment type="caution">
    <text evidence="3">The sequence shown here is derived from an EMBL/GenBank/DDBJ whole genome shotgun (WGS) entry which is preliminary data.</text>
</comment>
<feature type="coiled-coil region" evidence="1">
    <location>
        <begin position="92"/>
        <end position="126"/>
    </location>
</feature>
<gene>
    <name evidence="3" type="ORF">FEM55_14710</name>
</gene>
<dbReference type="CDD" id="cd00093">
    <property type="entry name" value="HTH_XRE"/>
    <property type="match status" value="1"/>
</dbReference>
<organism evidence="3 4">
    <name type="scientific">Dyadobacter sediminis</name>
    <dbReference type="NCBI Taxonomy" id="1493691"/>
    <lineage>
        <taxon>Bacteria</taxon>
        <taxon>Pseudomonadati</taxon>
        <taxon>Bacteroidota</taxon>
        <taxon>Cytophagia</taxon>
        <taxon>Cytophagales</taxon>
        <taxon>Spirosomataceae</taxon>
        <taxon>Dyadobacter</taxon>
    </lineage>
</organism>
<dbReference type="Proteomes" id="UP000309788">
    <property type="component" value="Unassembled WGS sequence"/>
</dbReference>
<dbReference type="SUPFAM" id="SSF47413">
    <property type="entry name" value="lambda repressor-like DNA-binding domains"/>
    <property type="match status" value="1"/>
</dbReference>
<dbReference type="GO" id="GO:0003677">
    <property type="term" value="F:DNA binding"/>
    <property type="evidence" value="ECO:0007669"/>
    <property type="project" value="InterPro"/>
</dbReference>
<dbReference type="OrthoDB" id="660795at2"/>
<name>A0A5R9KB91_9BACT</name>
<accession>A0A5R9KB91</accession>
<dbReference type="InterPro" id="IPR010982">
    <property type="entry name" value="Lambda_DNA-bd_dom_sf"/>
</dbReference>
<dbReference type="EMBL" id="VCEI01000025">
    <property type="protein sequence ID" value="TLU92009.1"/>
    <property type="molecule type" value="Genomic_DNA"/>
</dbReference>
<proteinExistence type="predicted"/>
<keyword evidence="1" id="KW-0175">Coiled coil</keyword>
<dbReference type="Gene3D" id="1.10.260.40">
    <property type="entry name" value="lambda repressor-like DNA-binding domains"/>
    <property type="match status" value="1"/>
</dbReference>
<keyword evidence="4" id="KW-1185">Reference proteome</keyword>
<reference evidence="3 4" key="1">
    <citation type="submission" date="2019-05" db="EMBL/GenBank/DDBJ databases">
        <authorList>
            <person name="Qu J.-H."/>
        </authorList>
    </citation>
    <scope>NUCLEOTIDE SEQUENCE [LARGE SCALE GENOMIC DNA]</scope>
    <source>
        <strain evidence="3 4">Z12</strain>
    </source>
</reference>
<dbReference type="AlphaFoldDB" id="A0A5R9KB91"/>